<evidence type="ECO:0000313" key="3">
    <source>
        <dbReference type="Proteomes" id="UP001595797"/>
    </source>
</evidence>
<evidence type="ECO:0000256" key="1">
    <source>
        <dbReference type="SAM" id="Phobius"/>
    </source>
</evidence>
<keyword evidence="3" id="KW-1185">Reference proteome</keyword>
<feature type="transmembrane region" description="Helical" evidence="1">
    <location>
        <begin position="13"/>
        <end position="36"/>
    </location>
</feature>
<keyword evidence="1" id="KW-0812">Transmembrane</keyword>
<comment type="caution">
    <text evidence="2">The sequence shown here is derived from an EMBL/GenBank/DDBJ whole genome shotgun (WGS) entry which is preliminary data.</text>
</comment>
<reference evidence="3" key="1">
    <citation type="journal article" date="2019" name="Int. J. Syst. Evol. Microbiol.">
        <title>The Global Catalogue of Microorganisms (GCM) 10K type strain sequencing project: providing services to taxonomists for standard genome sequencing and annotation.</title>
        <authorList>
            <consortium name="The Broad Institute Genomics Platform"/>
            <consortium name="The Broad Institute Genome Sequencing Center for Infectious Disease"/>
            <person name="Wu L."/>
            <person name="Ma J."/>
        </authorList>
    </citation>
    <scope>NUCLEOTIDE SEQUENCE [LARGE SCALE GENOMIC DNA]</scope>
    <source>
        <strain evidence="3">CGMCC 4.6946</strain>
    </source>
</reference>
<accession>A0ABV9TLP6</accession>
<keyword evidence="1" id="KW-0472">Membrane</keyword>
<proteinExistence type="predicted"/>
<name>A0ABV9TLP6_9MICC</name>
<dbReference type="EMBL" id="JBHSIW010000024">
    <property type="protein sequence ID" value="MFC4905000.1"/>
    <property type="molecule type" value="Genomic_DNA"/>
</dbReference>
<gene>
    <name evidence="2" type="ORF">ACFPCS_15630</name>
</gene>
<keyword evidence="1" id="KW-1133">Transmembrane helix</keyword>
<organism evidence="2 3">
    <name type="scientific">Kocuria oceani</name>
    <dbReference type="NCBI Taxonomy" id="988827"/>
    <lineage>
        <taxon>Bacteria</taxon>
        <taxon>Bacillati</taxon>
        <taxon>Actinomycetota</taxon>
        <taxon>Actinomycetes</taxon>
        <taxon>Micrococcales</taxon>
        <taxon>Micrococcaceae</taxon>
        <taxon>Kocuria</taxon>
    </lineage>
</organism>
<sequence length="59" mass="6352">MVLEAPEHDALEGFTAVLMSFVLPLLVLILVGVSAYELGRRRALDRHAGAPWPGRPATA</sequence>
<dbReference type="Proteomes" id="UP001595797">
    <property type="component" value="Unassembled WGS sequence"/>
</dbReference>
<dbReference type="RefSeq" id="WP_277551387.1">
    <property type="nucleotide sequence ID" value="NZ_JARAMH010000008.1"/>
</dbReference>
<evidence type="ECO:0000313" key="2">
    <source>
        <dbReference type="EMBL" id="MFC4905000.1"/>
    </source>
</evidence>
<protein>
    <submittedName>
        <fullName evidence="2">Uncharacterized protein</fullName>
    </submittedName>
</protein>